<reference evidence="4 5" key="1">
    <citation type="journal article" date="2014" name="Genome Announc.">
        <title>Draft Genome Sequence of the Antitrypanosomally Active Sponge-Associated Bacterium Actinokineospora sp. Strain EG49.</title>
        <authorList>
            <person name="Harjes J."/>
            <person name="Ryu T."/>
            <person name="Abdelmohsen U.R."/>
            <person name="Moitinho-Silva L."/>
            <person name="Horn H."/>
            <person name="Ravasi T."/>
            <person name="Hentschel U."/>
        </authorList>
    </citation>
    <scope>NUCLEOTIDE SEQUENCE [LARGE SCALE GENOMIC DNA]</scope>
    <source>
        <strain evidence="4 5">EG49</strain>
    </source>
</reference>
<keyword evidence="5" id="KW-1185">Reference proteome</keyword>
<dbReference type="Pfam" id="PF00487">
    <property type="entry name" value="FA_desaturase"/>
    <property type="match status" value="1"/>
</dbReference>
<dbReference type="PANTHER" id="PTHR19353:SF19">
    <property type="entry name" value="DELTA(5) FATTY ACID DESATURASE C-RELATED"/>
    <property type="match status" value="1"/>
</dbReference>
<evidence type="ECO:0000313" key="5">
    <source>
        <dbReference type="Proteomes" id="UP000019277"/>
    </source>
</evidence>
<dbReference type="AlphaFoldDB" id="W7IRE5"/>
<feature type="transmembrane region" description="Helical" evidence="2">
    <location>
        <begin position="127"/>
        <end position="144"/>
    </location>
</feature>
<feature type="transmembrane region" description="Helical" evidence="2">
    <location>
        <begin position="223"/>
        <end position="241"/>
    </location>
</feature>
<evidence type="ECO:0000313" key="4">
    <source>
        <dbReference type="EMBL" id="EWC59232.1"/>
    </source>
</evidence>
<feature type="transmembrane region" description="Helical" evidence="2">
    <location>
        <begin position="189"/>
        <end position="211"/>
    </location>
</feature>
<keyword evidence="2" id="KW-1133">Transmembrane helix</keyword>
<dbReference type="Proteomes" id="UP000019277">
    <property type="component" value="Unassembled WGS sequence"/>
</dbReference>
<keyword evidence="2" id="KW-0812">Transmembrane</keyword>
<organism evidence="4 5">
    <name type="scientific">Actinokineospora spheciospongiae</name>
    <dbReference type="NCBI Taxonomy" id="909613"/>
    <lineage>
        <taxon>Bacteria</taxon>
        <taxon>Bacillati</taxon>
        <taxon>Actinomycetota</taxon>
        <taxon>Actinomycetes</taxon>
        <taxon>Pseudonocardiales</taxon>
        <taxon>Pseudonocardiaceae</taxon>
        <taxon>Actinokineospora</taxon>
    </lineage>
</organism>
<protein>
    <submittedName>
        <fullName evidence="4">Fatty acid desaturase</fullName>
        <ecNumber evidence="4">1.14.19.3</ecNumber>
    </submittedName>
</protein>
<sequence>MRTVAPEPGDAALREGKQHMSTSAAPTGTRDNPATPSPAQRSDYAELSRIIRDAGLLKRRHGRYAVKFVLTALAFAGGCVAFALLGDSWWQLGTAVFFAVVYAQISFLGHDAGHKQIFDTARANDRVGYAVAGLVGISYGWWMGKHTRHHANPNHEHEDPDLDIPILAFTRGQARDRSGFVRWTVKHQAALFFPLLLLEGLSLHWSGIEAVWQDKAVSRRREAALLIVHFAVYLTAVFLVLSPPIAIAFIAVHQGLWGVYMGCSFAPGHKGMPTYTDAKSLDFLRKQVLTSRNIRGGPWVDVALGGLNHQIEHHLFPTMPRPNLRRAQPLVREFCLRRGIEYAQCGLLRTYGHVLQHLHEVGAPLREAPAR</sequence>
<feature type="domain" description="Fatty acid desaturase" evidence="3">
    <location>
        <begin position="88"/>
        <end position="344"/>
    </location>
</feature>
<feature type="compositionally biased region" description="Polar residues" evidence="1">
    <location>
        <begin position="19"/>
        <end position="40"/>
    </location>
</feature>
<dbReference type="InterPro" id="IPR005804">
    <property type="entry name" value="FA_desaturase_dom"/>
</dbReference>
<evidence type="ECO:0000256" key="1">
    <source>
        <dbReference type="SAM" id="MobiDB-lite"/>
    </source>
</evidence>
<dbReference type="EC" id="1.14.19.3" evidence="4"/>
<gene>
    <name evidence="4" type="ORF">UO65_5489</name>
</gene>
<dbReference type="eggNOG" id="COG3239">
    <property type="taxonomic scope" value="Bacteria"/>
</dbReference>
<evidence type="ECO:0000259" key="3">
    <source>
        <dbReference type="Pfam" id="PF00487"/>
    </source>
</evidence>
<proteinExistence type="predicted"/>
<dbReference type="EMBL" id="AYXG01000213">
    <property type="protein sequence ID" value="EWC59232.1"/>
    <property type="molecule type" value="Genomic_DNA"/>
</dbReference>
<dbReference type="InterPro" id="IPR012171">
    <property type="entry name" value="Fatty_acid_desaturase"/>
</dbReference>
<feature type="transmembrane region" description="Helical" evidence="2">
    <location>
        <begin position="89"/>
        <end position="107"/>
    </location>
</feature>
<comment type="caution">
    <text evidence="4">The sequence shown here is derived from an EMBL/GenBank/DDBJ whole genome shotgun (WGS) entry which is preliminary data.</text>
</comment>
<dbReference type="GO" id="GO:0016213">
    <property type="term" value="F:acyl-CoA 6-desaturase activity"/>
    <property type="evidence" value="ECO:0007669"/>
    <property type="project" value="UniProtKB-EC"/>
</dbReference>
<dbReference type="PANTHER" id="PTHR19353">
    <property type="entry name" value="FATTY ACID DESATURASE 2"/>
    <property type="match status" value="1"/>
</dbReference>
<keyword evidence="4" id="KW-0560">Oxidoreductase</keyword>
<feature type="transmembrane region" description="Helical" evidence="2">
    <location>
        <begin position="64"/>
        <end position="83"/>
    </location>
</feature>
<dbReference type="GO" id="GO:0016020">
    <property type="term" value="C:membrane"/>
    <property type="evidence" value="ECO:0007669"/>
    <property type="project" value="TreeGrafter"/>
</dbReference>
<dbReference type="PIRSF" id="PIRSF015921">
    <property type="entry name" value="FA_sphinglp_des"/>
    <property type="match status" value="1"/>
</dbReference>
<name>W7IRE5_9PSEU</name>
<keyword evidence="2" id="KW-0472">Membrane</keyword>
<evidence type="ECO:0000256" key="2">
    <source>
        <dbReference type="SAM" id="Phobius"/>
    </source>
</evidence>
<feature type="region of interest" description="Disordered" evidence="1">
    <location>
        <begin position="1"/>
        <end position="42"/>
    </location>
</feature>
<dbReference type="GO" id="GO:0008610">
    <property type="term" value="P:lipid biosynthetic process"/>
    <property type="evidence" value="ECO:0007669"/>
    <property type="project" value="UniProtKB-ARBA"/>
</dbReference>
<accession>W7IRE5</accession>
<dbReference type="PATRIC" id="fig|909613.9.peg.5488"/>
<dbReference type="CDD" id="cd03506">
    <property type="entry name" value="Delta6-FADS-like"/>
    <property type="match status" value="1"/>
</dbReference>
<dbReference type="STRING" id="909613.UO65_5489"/>